<keyword evidence="6" id="KW-1185">Reference proteome</keyword>
<accession>A0AAV8W9M7</accession>
<dbReference type="Pfam" id="PF03022">
    <property type="entry name" value="MRJP"/>
    <property type="match status" value="1"/>
</dbReference>
<comment type="similarity">
    <text evidence="2">Belongs to the major royal jelly protein family.</text>
</comment>
<dbReference type="InterPro" id="IPR017996">
    <property type="entry name" value="MRJP/yellow-related"/>
</dbReference>
<sequence length="459" mass="52034">MYRLLLPVLIASTRCMVMDNLHVAYQWRMLDFVYPSELSKQEALHSKAFFPEHNVPTGLEVFEDRLFVSIPRLKTGVAASLAYINISDAPSDEPKLYPYPNWEAHEMRGPNDPPQIVSTFRIRADRCGRLWVLDSGVVDVLERAKQVVKPRLLIYDLRTDQLLRTYTIPDEQTVVNKSGFINIAVEDDDCHNSFAYLADVYGPGLVVYSYQKQKSWLVKHHYFSINPVAGRMTVGGVDFMWEEGVFGLALSAPDSEGYSTLYFHPVTSFDEFAVSTKVLRDEDLATNLTANFHKFRRLGTRGEKGESGASYLDKKSNVIFFASIHLNAVICWRTTNANYTTTSHSRVFLNNETMVFPSDIKVDANSTLWVLSNRLPVFMYSYLDYTKYNFRILKGKVSDAIKYTACDSKMVVNKTIVEKIKGVINKDNTEKSSSSSSDNNGVYVVSLFVAVILSVLLSR</sequence>
<evidence type="ECO:0000256" key="4">
    <source>
        <dbReference type="ARBA" id="ARBA00022729"/>
    </source>
</evidence>
<dbReference type="AlphaFoldDB" id="A0AAV8W9M7"/>
<dbReference type="PANTHER" id="PTHR10009">
    <property type="entry name" value="PROTEIN YELLOW-RELATED"/>
    <property type="match status" value="1"/>
</dbReference>
<gene>
    <name evidence="5" type="ORF">NQ315_001846</name>
</gene>
<proteinExistence type="inferred from homology"/>
<organism evidence="5 6">
    <name type="scientific">Exocentrus adspersus</name>
    <dbReference type="NCBI Taxonomy" id="1586481"/>
    <lineage>
        <taxon>Eukaryota</taxon>
        <taxon>Metazoa</taxon>
        <taxon>Ecdysozoa</taxon>
        <taxon>Arthropoda</taxon>
        <taxon>Hexapoda</taxon>
        <taxon>Insecta</taxon>
        <taxon>Pterygota</taxon>
        <taxon>Neoptera</taxon>
        <taxon>Endopterygota</taxon>
        <taxon>Coleoptera</taxon>
        <taxon>Polyphaga</taxon>
        <taxon>Cucujiformia</taxon>
        <taxon>Chrysomeloidea</taxon>
        <taxon>Cerambycidae</taxon>
        <taxon>Lamiinae</taxon>
        <taxon>Acanthocinini</taxon>
        <taxon>Exocentrus</taxon>
    </lineage>
</organism>
<comment type="subcellular location">
    <subcellularLocation>
        <location evidence="1">Secreted</location>
    </subcellularLocation>
</comment>
<evidence type="ECO:0000256" key="3">
    <source>
        <dbReference type="ARBA" id="ARBA00022525"/>
    </source>
</evidence>
<keyword evidence="3" id="KW-0964">Secreted</keyword>
<keyword evidence="4" id="KW-0732">Signal</keyword>
<name>A0AAV8W9M7_9CUCU</name>
<evidence type="ECO:0000256" key="1">
    <source>
        <dbReference type="ARBA" id="ARBA00004613"/>
    </source>
</evidence>
<evidence type="ECO:0000313" key="6">
    <source>
        <dbReference type="Proteomes" id="UP001159042"/>
    </source>
</evidence>
<protein>
    <submittedName>
        <fullName evidence="5">Uncharacterized protein</fullName>
    </submittedName>
</protein>
<dbReference type="GO" id="GO:0005576">
    <property type="term" value="C:extracellular region"/>
    <property type="evidence" value="ECO:0007669"/>
    <property type="project" value="UniProtKB-SubCell"/>
</dbReference>
<dbReference type="InterPro" id="IPR011042">
    <property type="entry name" value="6-blade_b-propeller_TolB-like"/>
</dbReference>
<dbReference type="Gene3D" id="2.120.10.30">
    <property type="entry name" value="TolB, C-terminal domain"/>
    <property type="match status" value="1"/>
</dbReference>
<dbReference type="Proteomes" id="UP001159042">
    <property type="component" value="Unassembled WGS sequence"/>
</dbReference>
<dbReference type="EMBL" id="JANEYG010000005">
    <property type="protein sequence ID" value="KAJ8923289.1"/>
    <property type="molecule type" value="Genomic_DNA"/>
</dbReference>
<evidence type="ECO:0000313" key="5">
    <source>
        <dbReference type="EMBL" id="KAJ8923289.1"/>
    </source>
</evidence>
<comment type="caution">
    <text evidence="5">The sequence shown here is derived from an EMBL/GenBank/DDBJ whole genome shotgun (WGS) entry which is preliminary data.</text>
</comment>
<dbReference type="PANTHER" id="PTHR10009:SF12">
    <property type="entry name" value="LD43175P"/>
    <property type="match status" value="1"/>
</dbReference>
<reference evidence="5 6" key="1">
    <citation type="journal article" date="2023" name="Insect Mol. Biol.">
        <title>Genome sequencing provides insights into the evolution of gene families encoding plant cell wall-degrading enzymes in longhorned beetles.</title>
        <authorList>
            <person name="Shin N.R."/>
            <person name="Okamura Y."/>
            <person name="Kirsch R."/>
            <person name="Pauchet Y."/>
        </authorList>
    </citation>
    <scope>NUCLEOTIDE SEQUENCE [LARGE SCALE GENOMIC DNA]</scope>
    <source>
        <strain evidence="5">EAD_L_NR</strain>
    </source>
</reference>
<evidence type="ECO:0000256" key="2">
    <source>
        <dbReference type="ARBA" id="ARBA00009127"/>
    </source>
</evidence>